<dbReference type="CDD" id="cd03404">
    <property type="entry name" value="SPFH_HflK"/>
    <property type="match status" value="1"/>
</dbReference>
<protein>
    <recommendedName>
        <fullName evidence="7">Protein HflK</fullName>
    </recommendedName>
</protein>
<feature type="transmembrane region" description="Helical" evidence="7">
    <location>
        <begin position="271"/>
        <end position="292"/>
    </location>
</feature>
<name>A0A419EPH6_9BACT</name>
<feature type="transmembrane region" description="Helical" evidence="7">
    <location>
        <begin position="122"/>
        <end position="141"/>
    </location>
</feature>
<dbReference type="InterPro" id="IPR010201">
    <property type="entry name" value="HflK"/>
</dbReference>
<dbReference type="InterPro" id="IPR027469">
    <property type="entry name" value="Cation_efflux_TMD_sf"/>
</dbReference>
<dbReference type="InterPro" id="IPR036013">
    <property type="entry name" value="Band_7/SPFH_dom_sf"/>
</dbReference>
<dbReference type="Gene3D" id="3.30.479.30">
    <property type="entry name" value="Band 7 domain"/>
    <property type="match status" value="1"/>
</dbReference>
<dbReference type="AlphaFoldDB" id="A0A419EPH6"/>
<feature type="transmembrane region" description="Helical" evidence="7">
    <location>
        <begin position="189"/>
        <end position="210"/>
    </location>
</feature>
<dbReference type="SUPFAM" id="SSF161111">
    <property type="entry name" value="Cation efflux protein transmembrane domain-like"/>
    <property type="match status" value="1"/>
</dbReference>
<reference evidence="9 10" key="1">
    <citation type="journal article" date="2017" name="ISME J.">
        <title>Energy and carbon metabolisms in a deep terrestrial subsurface fluid microbial community.</title>
        <authorList>
            <person name="Momper L."/>
            <person name="Jungbluth S.P."/>
            <person name="Lee M.D."/>
            <person name="Amend J.P."/>
        </authorList>
    </citation>
    <scope>NUCLEOTIDE SEQUENCE [LARGE SCALE GENOMIC DNA]</scope>
    <source>
        <strain evidence="9">SURF_17</strain>
    </source>
</reference>
<evidence type="ECO:0000256" key="7">
    <source>
        <dbReference type="RuleBase" id="RU364113"/>
    </source>
</evidence>
<dbReference type="Pfam" id="PF01545">
    <property type="entry name" value="Cation_efflux"/>
    <property type="match status" value="2"/>
</dbReference>
<comment type="function">
    <text evidence="7">HflC and HflK could encode or regulate a protease.</text>
</comment>
<feature type="transmembrane region" description="Helical" evidence="7">
    <location>
        <begin position="7"/>
        <end position="32"/>
    </location>
</feature>
<keyword evidence="6 7" id="KW-0472">Membrane</keyword>
<dbReference type="InterPro" id="IPR050710">
    <property type="entry name" value="Band7/mec-2_domain"/>
</dbReference>
<dbReference type="SUPFAM" id="SSF117892">
    <property type="entry name" value="Band 7/SPFH domain"/>
    <property type="match status" value="1"/>
</dbReference>
<feature type="domain" description="Band 7" evidence="8">
    <location>
        <begin position="287"/>
        <end position="471"/>
    </location>
</feature>
<keyword evidence="9" id="KW-0645">Protease</keyword>
<evidence type="ECO:0000256" key="3">
    <source>
        <dbReference type="ARBA" id="ARBA00006971"/>
    </source>
</evidence>
<keyword evidence="5 7" id="KW-1133">Transmembrane helix</keyword>
<dbReference type="GO" id="GO:0006508">
    <property type="term" value="P:proteolysis"/>
    <property type="evidence" value="ECO:0007669"/>
    <property type="project" value="UniProtKB-KW"/>
</dbReference>
<evidence type="ECO:0000256" key="6">
    <source>
        <dbReference type="ARBA" id="ARBA00023136"/>
    </source>
</evidence>
<comment type="caution">
    <text evidence="9">The sequence shown here is derived from an EMBL/GenBank/DDBJ whole genome shotgun (WGS) entry which is preliminary data.</text>
</comment>
<proteinExistence type="inferred from homology"/>
<evidence type="ECO:0000256" key="1">
    <source>
        <dbReference type="ARBA" id="ARBA00004141"/>
    </source>
</evidence>
<evidence type="ECO:0000256" key="2">
    <source>
        <dbReference type="ARBA" id="ARBA00004167"/>
    </source>
</evidence>
<dbReference type="Pfam" id="PF01145">
    <property type="entry name" value="Band_7"/>
    <property type="match status" value="1"/>
</dbReference>
<dbReference type="PANTHER" id="PTHR43327">
    <property type="entry name" value="STOMATIN-LIKE PROTEIN 2, MITOCHONDRIAL"/>
    <property type="match status" value="1"/>
</dbReference>
<dbReference type="NCBIfam" id="TIGR01933">
    <property type="entry name" value="hflK"/>
    <property type="match status" value="1"/>
</dbReference>
<evidence type="ECO:0000313" key="10">
    <source>
        <dbReference type="Proteomes" id="UP000285961"/>
    </source>
</evidence>
<organism evidence="9 10">
    <name type="scientific">Candidatus Abyssobacteria bacterium SURF_17</name>
    <dbReference type="NCBI Taxonomy" id="2093361"/>
    <lineage>
        <taxon>Bacteria</taxon>
        <taxon>Pseudomonadati</taxon>
        <taxon>Candidatus Hydrogenedentota</taxon>
        <taxon>Candidatus Abyssobacteria</taxon>
    </lineage>
</organism>
<dbReference type="InterPro" id="IPR001107">
    <property type="entry name" value="Band_7"/>
</dbReference>
<keyword evidence="9" id="KW-0378">Hydrolase</keyword>
<keyword evidence="4 7" id="KW-0812">Transmembrane</keyword>
<dbReference type="GO" id="GO:0008324">
    <property type="term" value="F:monoatomic cation transmembrane transporter activity"/>
    <property type="evidence" value="ECO:0007669"/>
    <property type="project" value="InterPro"/>
</dbReference>
<dbReference type="PANTHER" id="PTHR43327:SF2">
    <property type="entry name" value="MODULATOR OF FTSH PROTEASE HFLK"/>
    <property type="match status" value="1"/>
</dbReference>
<dbReference type="Gene3D" id="1.20.1510.10">
    <property type="entry name" value="Cation efflux protein transmembrane domain"/>
    <property type="match status" value="1"/>
</dbReference>
<feature type="transmembrane region" description="Helical" evidence="7">
    <location>
        <begin position="93"/>
        <end position="110"/>
    </location>
</feature>
<accession>A0A419EPH6</accession>
<evidence type="ECO:0000256" key="4">
    <source>
        <dbReference type="ARBA" id="ARBA00022692"/>
    </source>
</evidence>
<comment type="subunit">
    <text evidence="7">HflC and HflK may interact to form a multimeric complex.</text>
</comment>
<dbReference type="GO" id="GO:0016020">
    <property type="term" value="C:membrane"/>
    <property type="evidence" value="ECO:0007669"/>
    <property type="project" value="UniProtKB-SubCell"/>
</dbReference>
<evidence type="ECO:0000259" key="8">
    <source>
        <dbReference type="SMART" id="SM00244"/>
    </source>
</evidence>
<gene>
    <name evidence="9" type="primary">hflK</name>
    <name evidence="9" type="ORF">C4532_18130</name>
</gene>
<sequence>MTKSEKAAVFSILTNSVLTVVKFLLASITASVALLAEAYHSFADILSSVMVLLALRADRRANSQGVQSQQAEETQVSKPGRKLFSPGNWENKVAIGIGVLLVIVALSIFGKVSQPGIVPLRYPSIAAIVVGFLALCSYLLYRFEVSVARETGSTSLTADGHHAQSDMLTSVLVVIALVATKVGLALDRIAAAIIGIFILSSAMYILAQAVRSYSASIKGREFSRGVIYEDILFLLLFRTYAKLDRALWKRIETVPWLQGPPESMRRKLTMALLGVAIFLAGCAYAFSGVYLVQPGERAIIERFGKPLQPDSPLGPGLHYHWPWPIEAVKKADVEGIRRLSVGYKTGDQKGLILWTNIHYLREYSVITGEGPFLDVAMNVHYGIEDLYKYLYTNADPDATIEKISYHVLRGTLGTRPFFSSMTIERDTLETLILEEIQKRADQHALGLRILNVCFRDVHPPAQVAFAFEDVVSAQEDYETYIEQANRYRKDILPRARGEAATALSTAQAYRHAAIAQSVGKTQSFILQERVFSQARELTETRMVLETVEETLSDIPKYVIDSGNGEKPDLWFYLSPAAGSASGGSREVEPTQVHEKGKTRISSEEDLIDAILRFHQGQEGK</sequence>
<dbReference type="GO" id="GO:0008233">
    <property type="term" value="F:peptidase activity"/>
    <property type="evidence" value="ECO:0007669"/>
    <property type="project" value="UniProtKB-KW"/>
</dbReference>
<dbReference type="Proteomes" id="UP000285961">
    <property type="component" value="Unassembled WGS sequence"/>
</dbReference>
<dbReference type="EMBL" id="QZKI01000131">
    <property type="protein sequence ID" value="RJP64980.1"/>
    <property type="molecule type" value="Genomic_DNA"/>
</dbReference>
<evidence type="ECO:0000313" key="9">
    <source>
        <dbReference type="EMBL" id="RJP64980.1"/>
    </source>
</evidence>
<evidence type="ECO:0000256" key="5">
    <source>
        <dbReference type="ARBA" id="ARBA00022989"/>
    </source>
</evidence>
<dbReference type="SMART" id="SM00244">
    <property type="entry name" value="PHB"/>
    <property type="match status" value="1"/>
</dbReference>
<comment type="caution">
    <text evidence="7">Lacks conserved residue(s) required for the propagation of feature annotation.</text>
</comment>
<dbReference type="InterPro" id="IPR058533">
    <property type="entry name" value="Cation_efflux_TM"/>
</dbReference>
<comment type="similarity">
    <text evidence="3 7">Belongs to the band 7/mec-2 family. HflK subfamily.</text>
</comment>
<comment type="subcellular location">
    <subcellularLocation>
        <location evidence="1">Membrane</location>
        <topology evidence="1">Multi-pass membrane protein</topology>
    </subcellularLocation>
    <subcellularLocation>
        <location evidence="2">Membrane</location>
        <topology evidence="2">Single-pass membrane protein</topology>
    </subcellularLocation>
</comment>